<dbReference type="GO" id="GO:0030983">
    <property type="term" value="F:mismatched DNA binding"/>
    <property type="evidence" value="ECO:0007669"/>
    <property type="project" value="InterPro"/>
</dbReference>
<feature type="domain" description="DNA mismatch repair proteins mutS family" evidence="5">
    <location>
        <begin position="422"/>
        <end position="600"/>
    </location>
</feature>
<dbReference type="EMBL" id="RBXN01000009">
    <property type="protein sequence ID" value="RKT49835.1"/>
    <property type="molecule type" value="Genomic_DNA"/>
</dbReference>
<dbReference type="InterPro" id="IPR027417">
    <property type="entry name" value="P-loop_NTPase"/>
</dbReference>
<dbReference type="GeneID" id="92929292"/>
<keyword evidence="3" id="KW-0238">DNA-binding</keyword>
<dbReference type="GO" id="GO:0140664">
    <property type="term" value="F:ATP-dependent DNA damage sensor activity"/>
    <property type="evidence" value="ECO:0007669"/>
    <property type="project" value="InterPro"/>
</dbReference>
<dbReference type="SMART" id="SM00534">
    <property type="entry name" value="MUTSac"/>
    <property type="match status" value="1"/>
</dbReference>
<dbReference type="InterPro" id="IPR000432">
    <property type="entry name" value="DNA_mismatch_repair_MutS_C"/>
</dbReference>
<dbReference type="SUPFAM" id="SSF52540">
    <property type="entry name" value="P-loop containing nucleoside triphosphate hydrolases"/>
    <property type="match status" value="1"/>
</dbReference>
<keyword evidence="1" id="KW-0547">Nucleotide-binding</keyword>
<dbReference type="GO" id="GO:0005524">
    <property type="term" value="F:ATP binding"/>
    <property type="evidence" value="ECO:0007669"/>
    <property type="project" value="UniProtKB-KW"/>
</dbReference>
<keyword evidence="4" id="KW-0812">Transmembrane</keyword>
<comment type="caution">
    <text evidence="6">The sequence shown here is derived from an EMBL/GenBank/DDBJ whole genome shotgun (WGS) entry which is preliminary data.</text>
</comment>
<dbReference type="GO" id="GO:0006298">
    <property type="term" value="P:mismatch repair"/>
    <property type="evidence" value="ECO:0007669"/>
    <property type="project" value="InterPro"/>
</dbReference>
<evidence type="ECO:0000256" key="2">
    <source>
        <dbReference type="ARBA" id="ARBA00022840"/>
    </source>
</evidence>
<feature type="transmembrane region" description="Helical" evidence="4">
    <location>
        <begin position="55"/>
        <end position="73"/>
    </location>
</feature>
<dbReference type="PANTHER" id="PTHR11361">
    <property type="entry name" value="DNA MISMATCH REPAIR PROTEIN MUTS FAMILY MEMBER"/>
    <property type="match status" value="1"/>
</dbReference>
<keyword evidence="4" id="KW-1133">Transmembrane helix</keyword>
<dbReference type="SUPFAM" id="SSF48334">
    <property type="entry name" value="DNA repair protein MutS, domain III"/>
    <property type="match status" value="1"/>
</dbReference>
<sequence length="601" mass="68519">MTDNSVHYYNHLLEITQQALVRIRKKIYSIGTLRLCWVILTLTVLYFLWGYNTGIIIGVIIVGIACFLGMMRIHDRFFARKSFLEAKISICKKELQLKRYDFEGIDTGKEYIDPTHDFSNDLDIFGKKSLFAYLNRSASIIGQQKLVEWITHPLTDPDKIRNRQQAVEELSLLTELRIDFLANGMTSRESKTDAQIISELSNDSPIYVSKWLHIILSFIPWIFGILILMWIFGVGTGNYILFLFLTCFCYATILSGRVSRTQNKLNEGLKSLNTYAGLIEQLEKSEFSSSLLQNIRTDLHTEGIPVSSRIKQLGKYLRNLDQRYNAIGFAILNGFFLWDFKQLAAIEKWIRNNGKFLPGWIETIARFDALCSLATFRFNHPEYIFPVLNDNDNPVMKATELGHPLIEPERCVCNPVEMLQRPSFLVITGANMAGKSTYLRTIGINHLLACIGAPVCAKEMQLSPCKLFTSLRTTDSLSDQESYFFAELKRLKQIIDRLESGEKLFIILDEILKGTNSTDKQKGSLALVQKLVKLNAAGVIATHDLLLGSLAEKWPDTIENFRFEADINDNELSFSYKLQPGVAQNMNACFLMEKMGIIPKE</sequence>
<evidence type="ECO:0000259" key="5">
    <source>
        <dbReference type="SMART" id="SM00534"/>
    </source>
</evidence>
<organism evidence="6 7">
    <name type="scientific">Coprobacter fastidiosus NSB1 = JCM 33896</name>
    <dbReference type="NCBI Taxonomy" id="1349822"/>
    <lineage>
        <taxon>Bacteria</taxon>
        <taxon>Pseudomonadati</taxon>
        <taxon>Bacteroidota</taxon>
        <taxon>Bacteroidia</taxon>
        <taxon>Bacteroidales</taxon>
        <taxon>Barnesiellaceae</taxon>
        <taxon>Coprobacter</taxon>
    </lineage>
</organism>
<dbReference type="InterPro" id="IPR045076">
    <property type="entry name" value="MutS"/>
</dbReference>
<feature type="transmembrane region" description="Helical" evidence="4">
    <location>
        <begin position="27"/>
        <end position="49"/>
    </location>
</feature>
<evidence type="ECO:0000256" key="3">
    <source>
        <dbReference type="ARBA" id="ARBA00023125"/>
    </source>
</evidence>
<dbReference type="InterPro" id="IPR007696">
    <property type="entry name" value="DNA_mismatch_repair_MutS_core"/>
</dbReference>
<keyword evidence="4" id="KW-0472">Membrane</keyword>
<dbReference type="FunFam" id="3.40.50.300:FF:001552">
    <property type="entry name" value="Mismatch repair ATPase (MutS family)"/>
    <property type="match status" value="1"/>
</dbReference>
<dbReference type="GO" id="GO:0005829">
    <property type="term" value="C:cytosol"/>
    <property type="evidence" value="ECO:0007669"/>
    <property type="project" value="TreeGrafter"/>
</dbReference>
<evidence type="ECO:0000256" key="4">
    <source>
        <dbReference type="SAM" id="Phobius"/>
    </source>
</evidence>
<keyword evidence="2" id="KW-0067">ATP-binding</keyword>
<dbReference type="RefSeq" id="WP_022600695.1">
    <property type="nucleotide sequence ID" value="NZ_KI440786.1"/>
</dbReference>
<dbReference type="OrthoDB" id="9802448at2"/>
<dbReference type="AlphaFoldDB" id="A0A495VND0"/>
<name>A0A495VND0_9BACT</name>
<dbReference type="PANTHER" id="PTHR11361:SF99">
    <property type="entry name" value="DNA MISMATCH REPAIR PROTEIN"/>
    <property type="match status" value="1"/>
</dbReference>
<dbReference type="CDD" id="cd03283">
    <property type="entry name" value="ABC_MutS-like"/>
    <property type="match status" value="1"/>
</dbReference>
<proteinExistence type="predicted"/>
<accession>A0A495VND0</accession>
<keyword evidence="7" id="KW-1185">Reference proteome</keyword>
<dbReference type="Pfam" id="PF05192">
    <property type="entry name" value="MutS_III"/>
    <property type="match status" value="1"/>
</dbReference>
<dbReference type="Gene3D" id="1.10.1420.10">
    <property type="match status" value="1"/>
</dbReference>
<evidence type="ECO:0000256" key="1">
    <source>
        <dbReference type="ARBA" id="ARBA00022741"/>
    </source>
</evidence>
<evidence type="ECO:0000313" key="7">
    <source>
        <dbReference type="Proteomes" id="UP000269493"/>
    </source>
</evidence>
<reference evidence="6 7" key="1">
    <citation type="submission" date="2018-10" db="EMBL/GenBank/DDBJ databases">
        <title>Genomic Encyclopedia of Archaeal and Bacterial Type Strains, Phase II (KMG-II): from individual species to whole genera.</title>
        <authorList>
            <person name="Goeker M."/>
        </authorList>
    </citation>
    <scope>NUCLEOTIDE SEQUENCE [LARGE SCALE GENOMIC DNA]</scope>
    <source>
        <strain evidence="6 7">NSB1</strain>
    </source>
</reference>
<gene>
    <name evidence="6" type="ORF">BC742_2426</name>
</gene>
<feature type="transmembrane region" description="Helical" evidence="4">
    <location>
        <begin position="239"/>
        <end position="256"/>
    </location>
</feature>
<feature type="transmembrane region" description="Helical" evidence="4">
    <location>
        <begin position="211"/>
        <end position="233"/>
    </location>
</feature>
<dbReference type="Pfam" id="PF00488">
    <property type="entry name" value="MutS_V"/>
    <property type="match status" value="1"/>
</dbReference>
<dbReference type="InterPro" id="IPR036187">
    <property type="entry name" value="DNA_mismatch_repair_MutS_sf"/>
</dbReference>
<evidence type="ECO:0000313" key="6">
    <source>
        <dbReference type="EMBL" id="RKT49835.1"/>
    </source>
</evidence>
<dbReference type="Gene3D" id="3.40.50.300">
    <property type="entry name" value="P-loop containing nucleotide triphosphate hydrolases"/>
    <property type="match status" value="1"/>
</dbReference>
<protein>
    <submittedName>
        <fullName evidence="6">MutS-like protein</fullName>
    </submittedName>
</protein>
<dbReference type="Proteomes" id="UP000269493">
    <property type="component" value="Unassembled WGS sequence"/>
</dbReference>